<name>A0A4W3GAK8_CALMI</name>
<keyword evidence="3" id="KW-1185">Reference proteome</keyword>
<dbReference type="Proteomes" id="UP000314986">
    <property type="component" value="Unassembled WGS sequence"/>
</dbReference>
<reference evidence="3" key="1">
    <citation type="journal article" date="2006" name="Science">
        <title>Ancient noncoding elements conserved in the human genome.</title>
        <authorList>
            <person name="Venkatesh B."/>
            <person name="Kirkness E.F."/>
            <person name="Loh Y.H."/>
            <person name="Halpern A.L."/>
            <person name="Lee A.P."/>
            <person name="Johnson J."/>
            <person name="Dandona N."/>
            <person name="Viswanathan L.D."/>
            <person name="Tay A."/>
            <person name="Venter J.C."/>
            <person name="Strausberg R.L."/>
            <person name="Brenner S."/>
        </authorList>
    </citation>
    <scope>NUCLEOTIDE SEQUENCE [LARGE SCALE GENOMIC DNA]</scope>
</reference>
<gene>
    <name evidence="2" type="primary">LOC103171945</name>
</gene>
<dbReference type="GeneTree" id="ENSGT00390000012412"/>
<dbReference type="PANTHER" id="PTHR21055">
    <property type="entry name" value="PROTEIN PHOSPHATASE 1 REGULATORY SUBUNIT 36"/>
    <property type="match status" value="1"/>
</dbReference>
<protein>
    <recommendedName>
        <fullName evidence="4">Protein phosphatase 1 regulatory subunit 36</fullName>
    </recommendedName>
</protein>
<dbReference type="Pfam" id="PF14895">
    <property type="entry name" value="PPPI_inhib"/>
    <property type="match status" value="1"/>
</dbReference>
<dbReference type="AlphaFoldDB" id="A0A4W3GAK8"/>
<evidence type="ECO:0000313" key="2">
    <source>
        <dbReference type="Ensembl" id="ENSCMIP00000000148.1"/>
    </source>
</evidence>
<dbReference type="Ensembl" id="ENSCMIT00000000173.1">
    <property type="protein sequence ID" value="ENSCMIP00000000148.1"/>
    <property type="gene ID" value="ENSCMIG00000000118.1"/>
</dbReference>
<evidence type="ECO:0008006" key="4">
    <source>
        <dbReference type="Google" id="ProtNLM"/>
    </source>
</evidence>
<dbReference type="STRING" id="7868.ENSCMIP00000000148"/>
<reference evidence="2" key="4">
    <citation type="submission" date="2025-08" db="UniProtKB">
        <authorList>
            <consortium name="Ensembl"/>
        </authorList>
    </citation>
    <scope>IDENTIFICATION</scope>
</reference>
<sequence>MGKAPRSSSFMGTRRPLLKLAFRQRHEVTFDDVKSAAMVLIEESFSVNIPDGFLAILGNRYLNAFLYAFVQYFAAYFDKIALLSKPKSFVSEPTIAEVNEVTEVQQRQQMAQKQMAENYSMLLLGIDICRQHHLGCGKKMESSNARDRKLFECLYTLCATVVWVTFRRNNLKLIVEEVGRLLRSETFNLPAQTRYPIISFTEGPFRRKSISPGEFRQQHPKRPAIKSIIHQRSPILISLLPSPKERSRHLFKASPEQGELLQPDPQTSMDIFPTRVGIIGEPLSNFTAIRLIPLGHVDMKETETDEEDSHSIKTAHRLSRSRVRFQTTATSGTACPPKASRPPGSPTRKRPLTPSSKHAPYNIVNPVFFFYVSQ</sequence>
<reference evidence="2" key="5">
    <citation type="submission" date="2025-09" db="UniProtKB">
        <authorList>
            <consortium name="Ensembl"/>
        </authorList>
    </citation>
    <scope>IDENTIFICATION</scope>
</reference>
<proteinExistence type="predicted"/>
<organism evidence="2 3">
    <name type="scientific">Callorhinchus milii</name>
    <name type="common">Ghost shark</name>
    <dbReference type="NCBI Taxonomy" id="7868"/>
    <lineage>
        <taxon>Eukaryota</taxon>
        <taxon>Metazoa</taxon>
        <taxon>Chordata</taxon>
        <taxon>Craniata</taxon>
        <taxon>Vertebrata</taxon>
        <taxon>Chondrichthyes</taxon>
        <taxon>Holocephali</taxon>
        <taxon>Chimaeriformes</taxon>
        <taxon>Callorhinchidae</taxon>
        <taxon>Callorhinchus</taxon>
    </lineage>
</organism>
<dbReference type="OMA" id="PAQMQEH"/>
<dbReference type="PANTHER" id="PTHR21055:SF3">
    <property type="entry name" value="PROTEIN PHOSPHATASE 1 REGULATORY SUBUNIT 36"/>
    <property type="match status" value="1"/>
</dbReference>
<dbReference type="InParanoid" id="A0A4W3GAK8"/>
<feature type="region of interest" description="Disordered" evidence="1">
    <location>
        <begin position="325"/>
        <end position="358"/>
    </location>
</feature>
<dbReference type="GO" id="GO:0019902">
    <property type="term" value="F:phosphatase binding"/>
    <property type="evidence" value="ECO:0007669"/>
    <property type="project" value="InterPro"/>
</dbReference>
<reference evidence="3" key="3">
    <citation type="journal article" date="2014" name="Nature">
        <title>Elephant shark genome provides unique insights into gnathostome evolution.</title>
        <authorList>
            <consortium name="International Elephant Shark Genome Sequencing Consortium"/>
            <person name="Venkatesh B."/>
            <person name="Lee A.P."/>
            <person name="Ravi V."/>
            <person name="Maurya A.K."/>
            <person name="Lian M.M."/>
            <person name="Swann J.B."/>
            <person name="Ohta Y."/>
            <person name="Flajnik M.F."/>
            <person name="Sutoh Y."/>
            <person name="Kasahara M."/>
            <person name="Hoon S."/>
            <person name="Gangu V."/>
            <person name="Roy S.W."/>
            <person name="Irimia M."/>
            <person name="Korzh V."/>
            <person name="Kondrychyn I."/>
            <person name="Lim Z.W."/>
            <person name="Tay B.H."/>
            <person name="Tohari S."/>
            <person name="Kong K.W."/>
            <person name="Ho S."/>
            <person name="Lorente-Galdos B."/>
            <person name="Quilez J."/>
            <person name="Marques-Bonet T."/>
            <person name="Raney B.J."/>
            <person name="Ingham P.W."/>
            <person name="Tay A."/>
            <person name="Hillier L.W."/>
            <person name="Minx P."/>
            <person name="Boehm T."/>
            <person name="Wilson R.K."/>
            <person name="Brenner S."/>
            <person name="Warren W.C."/>
        </authorList>
    </citation>
    <scope>NUCLEOTIDE SEQUENCE [LARGE SCALE GENOMIC DNA]</scope>
</reference>
<evidence type="ECO:0000313" key="3">
    <source>
        <dbReference type="Proteomes" id="UP000314986"/>
    </source>
</evidence>
<reference evidence="3" key="2">
    <citation type="journal article" date="2007" name="PLoS Biol.">
        <title>Survey sequencing and comparative analysis of the elephant shark (Callorhinchus milii) genome.</title>
        <authorList>
            <person name="Venkatesh B."/>
            <person name="Kirkness E.F."/>
            <person name="Loh Y.H."/>
            <person name="Halpern A.L."/>
            <person name="Lee A.P."/>
            <person name="Johnson J."/>
            <person name="Dandona N."/>
            <person name="Viswanathan L.D."/>
            <person name="Tay A."/>
            <person name="Venter J.C."/>
            <person name="Strausberg R.L."/>
            <person name="Brenner S."/>
        </authorList>
    </citation>
    <scope>NUCLEOTIDE SEQUENCE [LARGE SCALE GENOMIC DNA]</scope>
</reference>
<dbReference type="InterPro" id="IPR026142">
    <property type="entry name" value="Pro_pase_1_reg_su_36"/>
</dbReference>
<accession>A0A4W3GAK8</accession>
<evidence type="ECO:0000256" key="1">
    <source>
        <dbReference type="SAM" id="MobiDB-lite"/>
    </source>
</evidence>